<feature type="coiled-coil region" evidence="1">
    <location>
        <begin position="347"/>
        <end position="405"/>
    </location>
</feature>
<evidence type="ECO:0000313" key="4">
    <source>
        <dbReference type="EMBL" id="KAJ3560326.1"/>
    </source>
</evidence>
<feature type="region of interest" description="Disordered" evidence="2">
    <location>
        <begin position="481"/>
        <end position="511"/>
    </location>
</feature>
<name>A0AAD5VL58_9AGAR</name>
<keyword evidence="5" id="KW-1185">Reference proteome</keyword>
<dbReference type="GO" id="GO:0005524">
    <property type="term" value="F:ATP binding"/>
    <property type="evidence" value="ECO:0007669"/>
    <property type="project" value="InterPro"/>
</dbReference>
<evidence type="ECO:0000256" key="1">
    <source>
        <dbReference type="SAM" id="Coils"/>
    </source>
</evidence>
<dbReference type="SUPFAM" id="SSF52540">
    <property type="entry name" value="P-loop containing nucleoside triphosphate hydrolases"/>
    <property type="match status" value="1"/>
</dbReference>
<dbReference type="Proteomes" id="UP001213000">
    <property type="component" value="Unassembled WGS sequence"/>
</dbReference>
<keyword evidence="1" id="KW-0175">Coiled coil</keyword>
<dbReference type="InterPro" id="IPR008271">
    <property type="entry name" value="Ser/Thr_kinase_AS"/>
</dbReference>
<dbReference type="InterPro" id="IPR027417">
    <property type="entry name" value="P-loop_NTPase"/>
</dbReference>
<comment type="caution">
    <text evidence="4">The sequence shown here is derived from an EMBL/GenBank/DDBJ whole genome shotgun (WGS) entry which is preliminary data.</text>
</comment>
<dbReference type="InterPro" id="IPR011009">
    <property type="entry name" value="Kinase-like_dom_sf"/>
</dbReference>
<dbReference type="GO" id="GO:0004674">
    <property type="term" value="F:protein serine/threonine kinase activity"/>
    <property type="evidence" value="ECO:0007669"/>
    <property type="project" value="TreeGrafter"/>
</dbReference>
<dbReference type="PROSITE" id="PS00108">
    <property type="entry name" value="PROTEIN_KINASE_ST"/>
    <property type="match status" value="1"/>
</dbReference>
<dbReference type="AlphaFoldDB" id="A0AAD5VL58"/>
<dbReference type="Pfam" id="PF00069">
    <property type="entry name" value="Pkinase"/>
    <property type="match status" value="1"/>
</dbReference>
<proteinExistence type="predicted"/>
<dbReference type="InterPro" id="IPR000719">
    <property type="entry name" value="Prot_kinase_dom"/>
</dbReference>
<evidence type="ECO:0000256" key="2">
    <source>
        <dbReference type="SAM" id="MobiDB-lite"/>
    </source>
</evidence>
<reference evidence="4" key="1">
    <citation type="submission" date="2022-07" db="EMBL/GenBank/DDBJ databases">
        <title>Genome Sequence of Leucocoprinus birnbaumii.</title>
        <authorList>
            <person name="Buettner E."/>
        </authorList>
    </citation>
    <scope>NUCLEOTIDE SEQUENCE</scope>
    <source>
        <strain evidence="4">VT141</strain>
    </source>
</reference>
<dbReference type="EMBL" id="JANIEX010001193">
    <property type="protein sequence ID" value="KAJ3560326.1"/>
    <property type="molecule type" value="Genomic_DNA"/>
</dbReference>
<evidence type="ECO:0000313" key="5">
    <source>
        <dbReference type="Proteomes" id="UP001213000"/>
    </source>
</evidence>
<feature type="domain" description="Protein kinase" evidence="3">
    <location>
        <begin position="630"/>
        <end position="922"/>
    </location>
</feature>
<dbReference type="SUPFAM" id="SSF56112">
    <property type="entry name" value="Protein kinase-like (PK-like)"/>
    <property type="match status" value="1"/>
</dbReference>
<dbReference type="PANTHER" id="PTHR44329">
    <property type="entry name" value="SERINE/THREONINE-PROTEIN KINASE TNNI3K-RELATED"/>
    <property type="match status" value="1"/>
</dbReference>
<dbReference type="Gene3D" id="1.10.510.10">
    <property type="entry name" value="Transferase(Phosphotransferase) domain 1"/>
    <property type="match status" value="1"/>
</dbReference>
<organism evidence="4 5">
    <name type="scientific">Leucocoprinus birnbaumii</name>
    <dbReference type="NCBI Taxonomy" id="56174"/>
    <lineage>
        <taxon>Eukaryota</taxon>
        <taxon>Fungi</taxon>
        <taxon>Dikarya</taxon>
        <taxon>Basidiomycota</taxon>
        <taxon>Agaricomycotina</taxon>
        <taxon>Agaricomycetes</taxon>
        <taxon>Agaricomycetidae</taxon>
        <taxon>Agaricales</taxon>
        <taxon>Agaricineae</taxon>
        <taxon>Agaricaceae</taxon>
        <taxon>Leucocoprinus</taxon>
    </lineage>
</organism>
<dbReference type="InterPro" id="IPR051681">
    <property type="entry name" value="Ser/Thr_Kinases-Pseudokinases"/>
</dbReference>
<evidence type="ECO:0000259" key="3">
    <source>
        <dbReference type="PROSITE" id="PS50011"/>
    </source>
</evidence>
<sequence length="976" mass="111605">MNTVEGIVGQQAETSDSHGAFLRTDEIRPDDIVIALMGLPGEGKATFVSFLCDRTAGQSQSALPSVQSEVMAIYAHDRLKGPEGRRVVLVDFPSFDGRVSRDFETLSLISTWFKTSCSDIKLSGIIYLHYLQDTIEADPLLKNLRMLGMICGDVAMKGRVVIISTTWQDNTSRTSRAIELDILAEQPCQPFMVAGSRALRLFNKTPQAVQEVVSQSINIILGSLDDTKSFLLQEELIDLRLNSNETSAGKMLRTMNSEQLAFLRKKLDLLVAQSRSTKGAPLEHDEPVKEQEELKEEAAKLRGEIRRLGIPNGRRLHLFFQHKKPRAAGITLLLNTEDWRMQVNHGMQEWLERAQRERIEREHIERECIEKKRAEREREERERVERECEEKEQREREQRECQERERVNGVSELEQFGKNLVEELNPQHRIRIGKELERAEMWLQQKERQWRNGWKGLEQNWMKEEVKKTIKEAVQEVGRELTERQKKEEREKKEQVEHAERDSREQQEREKRHLIECGEKEWQEQLEREHREQLKKEWLQDFECATTSTLGLVTSWMAKKKELLSHFQSPQRFEQGNAQFMVDFLDKVLNNQPKLPTPDPMRKYILRLLSGIAQSYQVFPQRLVLKDVDCNLKIPVNAGGAGLIYHGKLGPQNLDVCVKAIAIEKLRTGTPVDSPSKATLLKHAGELILWGHTSHKNIQPLYGAYFSDETQPRICFVSPWMDKGSLSDYLKTPDATSRIPLLLDIISGLRHLHESDIIHADLKSANILISSQEYAVLTDFGLARVAAAGTYDITTFDGNAPGTIRYMAPELFDSKQKSVLPTKRSDMWAFGCVCYEVITNKPPFYELKSEPHILHSLAATTNPPANYTPEDRVVTVTVQEYNAVWELIYGCWNREPKQRLTAADGQMIVQSLVVNDPRPPFLSNGALFLDEEQGPSFEINLKCVISILEQAQQIISPGEAGPEPVVSYDMIGLELD</sequence>
<dbReference type="Gene3D" id="3.40.50.300">
    <property type="entry name" value="P-loop containing nucleotide triphosphate hydrolases"/>
    <property type="match status" value="1"/>
</dbReference>
<dbReference type="PROSITE" id="PS50011">
    <property type="entry name" value="PROTEIN_KINASE_DOM"/>
    <property type="match status" value="1"/>
</dbReference>
<accession>A0AAD5VL58</accession>
<gene>
    <name evidence="4" type="ORF">NP233_g10913</name>
</gene>
<dbReference type="SMART" id="SM00220">
    <property type="entry name" value="S_TKc"/>
    <property type="match status" value="1"/>
</dbReference>
<protein>
    <recommendedName>
        <fullName evidence="3">Protein kinase domain-containing protein</fullName>
    </recommendedName>
</protein>